<dbReference type="Proteomes" id="UP000269721">
    <property type="component" value="Unassembled WGS sequence"/>
</dbReference>
<sequence length="206" mass="21823">MHAAGMVGRGPLANDREGECGFGGGLLARRVGLSFGLIGVRTPTLMISADSSARESHSGSGRSRAPVVMIGRGVHCSWSENSHSWPDRSLGQWDRYTALYSSSVADLDAHSMIGRGPWTGLLAGCVDRNELLAGNQVQFGGDGRVGSLSLIKQDRSTFPIQVRPASPKTRAKAETPSVGYVSNPRIRFPIVDHSKDDPPGAKGATL</sequence>
<dbReference type="AlphaFoldDB" id="A0A4P9WKP5"/>
<evidence type="ECO:0000313" key="1">
    <source>
        <dbReference type="EMBL" id="RKO92593.1"/>
    </source>
</evidence>
<organism evidence="1 2">
    <name type="scientific">Blyttiomyces helicus</name>
    <dbReference type="NCBI Taxonomy" id="388810"/>
    <lineage>
        <taxon>Eukaryota</taxon>
        <taxon>Fungi</taxon>
        <taxon>Fungi incertae sedis</taxon>
        <taxon>Chytridiomycota</taxon>
        <taxon>Chytridiomycota incertae sedis</taxon>
        <taxon>Chytridiomycetes</taxon>
        <taxon>Chytridiomycetes incertae sedis</taxon>
        <taxon>Blyttiomyces</taxon>
    </lineage>
</organism>
<gene>
    <name evidence="1" type="ORF">BDK51DRAFT_41510</name>
</gene>
<evidence type="ECO:0000313" key="2">
    <source>
        <dbReference type="Proteomes" id="UP000269721"/>
    </source>
</evidence>
<protein>
    <submittedName>
        <fullName evidence="1">Uncharacterized protein</fullName>
    </submittedName>
</protein>
<proteinExistence type="predicted"/>
<accession>A0A4P9WKP5</accession>
<keyword evidence="2" id="KW-1185">Reference proteome</keyword>
<dbReference type="EMBL" id="KZ994572">
    <property type="protein sequence ID" value="RKO92593.1"/>
    <property type="molecule type" value="Genomic_DNA"/>
</dbReference>
<name>A0A4P9WKP5_9FUNG</name>
<reference evidence="2" key="1">
    <citation type="journal article" date="2018" name="Nat. Microbiol.">
        <title>Leveraging single-cell genomics to expand the fungal tree of life.</title>
        <authorList>
            <person name="Ahrendt S.R."/>
            <person name="Quandt C.A."/>
            <person name="Ciobanu D."/>
            <person name="Clum A."/>
            <person name="Salamov A."/>
            <person name="Andreopoulos B."/>
            <person name="Cheng J.F."/>
            <person name="Woyke T."/>
            <person name="Pelin A."/>
            <person name="Henrissat B."/>
            <person name="Reynolds N.K."/>
            <person name="Benny G.L."/>
            <person name="Smith M.E."/>
            <person name="James T.Y."/>
            <person name="Grigoriev I.V."/>
        </authorList>
    </citation>
    <scope>NUCLEOTIDE SEQUENCE [LARGE SCALE GENOMIC DNA]</scope>
</reference>